<keyword evidence="2" id="KW-1133">Transmembrane helix</keyword>
<feature type="transmembrane region" description="Helical" evidence="2">
    <location>
        <begin position="79"/>
        <end position="105"/>
    </location>
</feature>
<gene>
    <name evidence="3" type="ORF">PMAYCL1PPCAC_06927</name>
</gene>
<protein>
    <submittedName>
        <fullName evidence="3">Uncharacterized protein</fullName>
    </submittedName>
</protein>
<reference evidence="4" key="1">
    <citation type="submission" date="2022-10" db="EMBL/GenBank/DDBJ databases">
        <title>Genome assembly of Pristionchus species.</title>
        <authorList>
            <person name="Yoshida K."/>
            <person name="Sommer R.J."/>
        </authorList>
    </citation>
    <scope>NUCLEOTIDE SEQUENCE [LARGE SCALE GENOMIC DNA]</scope>
    <source>
        <strain evidence="4">RS5460</strain>
    </source>
</reference>
<feature type="non-terminal residue" evidence="3">
    <location>
        <position position="113"/>
    </location>
</feature>
<evidence type="ECO:0000256" key="2">
    <source>
        <dbReference type="SAM" id="Phobius"/>
    </source>
</evidence>
<dbReference type="PANTHER" id="PTHR38612">
    <property type="entry name" value="PROTEIN DCT-5-RELATED"/>
    <property type="match status" value="1"/>
</dbReference>
<name>A0AAN4ZFA1_9BILA</name>
<evidence type="ECO:0000313" key="4">
    <source>
        <dbReference type="Proteomes" id="UP001328107"/>
    </source>
</evidence>
<evidence type="ECO:0000256" key="1">
    <source>
        <dbReference type="SAM" id="MobiDB-lite"/>
    </source>
</evidence>
<proteinExistence type="predicted"/>
<dbReference type="Proteomes" id="UP001328107">
    <property type="component" value="Unassembled WGS sequence"/>
</dbReference>
<keyword evidence="4" id="KW-1185">Reference proteome</keyword>
<dbReference type="PANTHER" id="PTHR38612:SF2">
    <property type="entry name" value="PROTEIN DCT-5"/>
    <property type="match status" value="1"/>
</dbReference>
<keyword evidence="2" id="KW-0812">Transmembrane</keyword>
<dbReference type="EMBL" id="BTRK01000002">
    <property type="protein sequence ID" value="GMR36732.1"/>
    <property type="molecule type" value="Genomic_DNA"/>
</dbReference>
<comment type="caution">
    <text evidence="3">The sequence shown here is derived from an EMBL/GenBank/DDBJ whole genome shotgun (WGS) entry which is preliminary data.</text>
</comment>
<accession>A0AAN4ZFA1</accession>
<evidence type="ECO:0000313" key="3">
    <source>
        <dbReference type="EMBL" id="GMR36732.1"/>
    </source>
</evidence>
<dbReference type="AlphaFoldDB" id="A0AAN4ZFA1"/>
<keyword evidence="2" id="KW-0472">Membrane</keyword>
<dbReference type="InterPro" id="IPR035161">
    <property type="entry name" value="DUF5332"/>
</dbReference>
<sequence length="113" mass="12958">MLRRSMESIELMSNGQNGRSPSGETQETVVETTSALVPVKEARKEKTHEQIKEDMADAAFHADPFNKEELIHTLKGRELYFFVIFYAIAVAFIVLVFEFFMPVLFNPNYPNDP</sequence>
<feature type="region of interest" description="Disordered" evidence="1">
    <location>
        <begin position="12"/>
        <end position="31"/>
    </location>
</feature>
<organism evidence="3 4">
    <name type="scientific">Pristionchus mayeri</name>
    <dbReference type="NCBI Taxonomy" id="1317129"/>
    <lineage>
        <taxon>Eukaryota</taxon>
        <taxon>Metazoa</taxon>
        <taxon>Ecdysozoa</taxon>
        <taxon>Nematoda</taxon>
        <taxon>Chromadorea</taxon>
        <taxon>Rhabditida</taxon>
        <taxon>Rhabditina</taxon>
        <taxon>Diplogasteromorpha</taxon>
        <taxon>Diplogasteroidea</taxon>
        <taxon>Neodiplogasteridae</taxon>
        <taxon>Pristionchus</taxon>
    </lineage>
</organism>